<dbReference type="RefSeq" id="WP_237465190.1">
    <property type="nucleotide sequence ID" value="NZ_CAKLDI010000001.1"/>
</dbReference>
<feature type="chain" id="PRO_5044902181" description="Tol-Pal system protein TolB" evidence="5">
    <location>
        <begin position="23"/>
        <end position="455"/>
    </location>
</feature>
<comment type="subunit">
    <text evidence="5">The Tol-Pal system is composed of five core proteins: the inner membrane proteins TolA, TolQ and TolR, the periplasmic protein TolB and the outer membrane protein Pal. They form a network linking the inner and outer membranes and the peptidoglycan layer.</text>
</comment>
<keyword evidence="8" id="KW-1185">Reference proteome</keyword>
<sequence precursor="true">MLKHWLKPWVLLISMFALQAHAELEIVITKGVDSARPIAVVPFQFEGTKPMTQDIAKIVAMDLQRSGYFSPVATSNLPRTPYPDQYINFSEWTDRGIDAIVTGKITQQADGNYTVHYQLIDAVRGKNTGGQTTEVAADGTTTTVRDHVLLNNIVRDLPNKQARTYAHRISDLVFEELTGIRGAFRTHIAYVVVDDRARYPYQLRVADYDGYNERLVVQSREPIMSPAWSPDGRKLAYVSFENRRSQLFIQDLYSGKRELVSSFPRHNGSPQFSPDGSKLAMVLSKSGSLQIYILDLKTKKLTQVTHGRANNTEAFWDPDGKSLIFTSDRGGQPQIYQVNLADGQTRRLTWEGSQNQGGQITPDGQYMVMVNRNAGGFNLAKQSLDESSGTSAVQILTKTLLDESPSIAPNGTMIIYSSVYGKNNVLSLVSIDGRFKARLPATNGRVRAPAWSPFL</sequence>
<comment type="subcellular location">
    <subcellularLocation>
        <location evidence="1 5">Periplasm</location>
    </subcellularLocation>
</comment>
<comment type="caution">
    <text evidence="7">The sequence shown here is derived from an EMBL/GenBank/DDBJ whole genome shotgun (WGS) entry which is preliminary data.</text>
</comment>
<dbReference type="Gene3D" id="2.120.10.30">
    <property type="entry name" value="TolB, C-terminal domain"/>
    <property type="match status" value="1"/>
</dbReference>
<evidence type="ECO:0000256" key="1">
    <source>
        <dbReference type="ARBA" id="ARBA00004418"/>
    </source>
</evidence>
<dbReference type="Pfam" id="PF07676">
    <property type="entry name" value="PD40"/>
    <property type="match status" value="4"/>
</dbReference>
<dbReference type="SUPFAM" id="SSF52964">
    <property type="entry name" value="TolB, N-terminal domain"/>
    <property type="match status" value="1"/>
</dbReference>
<dbReference type="PANTHER" id="PTHR36842:SF1">
    <property type="entry name" value="PROTEIN TOLB"/>
    <property type="match status" value="1"/>
</dbReference>
<dbReference type="HAMAP" id="MF_00671">
    <property type="entry name" value="TolB"/>
    <property type="match status" value="1"/>
</dbReference>
<evidence type="ECO:0000256" key="5">
    <source>
        <dbReference type="HAMAP-Rule" id="MF_00671"/>
    </source>
</evidence>
<proteinExistence type="inferred from homology"/>
<dbReference type="InterPro" id="IPR007195">
    <property type="entry name" value="TolB_N"/>
</dbReference>
<evidence type="ECO:0000256" key="3">
    <source>
        <dbReference type="ARBA" id="ARBA00022729"/>
    </source>
</evidence>
<dbReference type="Gene3D" id="3.40.50.10070">
    <property type="entry name" value="TolB, N-terminal domain"/>
    <property type="match status" value="1"/>
</dbReference>
<evidence type="ECO:0000313" key="8">
    <source>
        <dbReference type="Proteomes" id="UP000838672"/>
    </source>
</evidence>
<dbReference type="InterPro" id="IPR011042">
    <property type="entry name" value="6-blade_b-propeller_TolB-like"/>
</dbReference>
<feature type="domain" description="TolB N-terminal" evidence="6">
    <location>
        <begin position="24"/>
        <end position="127"/>
    </location>
</feature>
<dbReference type="Proteomes" id="UP000838672">
    <property type="component" value="Unassembled WGS sequence"/>
</dbReference>
<comment type="function">
    <text evidence="5">Part of the Tol-Pal system, which plays a role in outer membrane invagination during cell division and is important for maintaining outer membrane integrity.</text>
</comment>
<evidence type="ECO:0000256" key="4">
    <source>
        <dbReference type="ARBA" id="ARBA00022764"/>
    </source>
</evidence>
<keyword evidence="5" id="KW-0131">Cell cycle</keyword>
<keyword evidence="3 5" id="KW-0732">Signal</keyword>
<evidence type="ECO:0000256" key="2">
    <source>
        <dbReference type="ARBA" id="ARBA00009820"/>
    </source>
</evidence>
<dbReference type="NCBIfam" id="TIGR02800">
    <property type="entry name" value="propeller_TolB"/>
    <property type="match status" value="1"/>
</dbReference>
<protein>
    <recommendedName>
        <fullName evidence="5">Tol-Pal system protein TolB</fullName>
    </recommendedName>
</protein>
<dbReference type="EMBL" id="CAKLDI010000001">
    <property type="protein sequence ID" value="CAH0533004.1"/>
    <property type="molecule type" value="Genomic_DNA"/>
</dbReference>
<dbReference type="InterPro" id="IPR014167">
    <property type="entry name" value="Tol-Pal_TolB"/>
</dbReference>
<feature type="signal peptide" evidence="5">
    <location>
        <begin position="1"/>
        <end position="22"/>
    </location>
</feature>
<dbReference type="PANTHER" id="PTHR36842">
    <property type="entry name" value="PROTEIN TOLB HOMOLOG"/>
    <property type="match status" value="1"/>
</dbReference>
<organism evidence="7 8">
    <name type="scientific">Vibrio stylophorae</name>
    <dbReference type="NCBI Taxonomy" id="659351"/>
    <lineage>
        <taxon>Bacteria</taxon>
        <taxon>Pseudomonadati</taxon>
        <taxon>Pseudomonadota</taxon>
        <taxon>Gammaproteobacteria</taxon>
        <taxon>Vibrionales</taxon>
        <taxon>Vibrionaceae</taxon>
        <taxon>Vibrio</taxon>
    </lineage>
</organism>
<accession>A0ABM8ZSW1</accession>
<gene>
    <name evidence="5 7" type="primary">tolB</name>
    <name evidence="7" type="ORF">VST7929_00855</name>
</gene>
<dbReference type="SUPFAM" id="SSF69304">
    <property type="entry name" value="Tricorn protease N-terminal domain"/>
    <property type="match status" value="1"/>
</dbReference>
<name>A0ABM8ZSW1_9VIBR</name>
<keyword evidence="4 5" id="KW-0574">Periplasm</keyword>
<comment type="similarity">
    <text evidence="2 5">Belongs to the TolB family.</text>
</comment>
<keyword evidence="5" id="KW-0132">Cell division</keyword>
<evidence type="ECO:0000313" key="7">
    <source>
        <dbReference type="EMBL" id="CAH0533004.1"/>
    </source>
</evidence>
<dbReference type="Pfam" id="PF04052">
    <property type="entry name" value="TolB_N"/>
    <property type="match status" value="1"/>
</dbReference>
<reference evidence="7" key="1">
    <citation type="submission" date="2021-11" db="EMBL/GenBank/DDBJ databases">
        <authorList>
            <person name="Rodrigo-Torres L."/>
            <person name="Arahal R. D."/>
            <person name="Lucena T."/>
        </authorList>
    </citation>
    <scope>NUCLEOTIDE SEQUENCE</scope>
    <source>
        <strain evidence="7">CECT 7929</strain>
    </source>
</reference>
<dbReference type="InterPro" id="IPR011659">
    <property type="entry name" value="WD40"/>
</dbReference>
<evidence type="ECO:0000259" key="6">
    <source>
        <dbReference type="Pfam" id="PF04052"/>
    </source>
</evidence>